<dbReference type="PRINTS" id="PR00724">
    <property type="entry name" value="CRBOXYPTASEC"/>
</dbReference>
<dbReference type="GO" id="GO:0006508">
    <property type="term" value="P:proteolysis"/>
    <property type="evidence" value="ECO:0007669"/>
    <property type="project" value="UniProtKB-KW"/>
</dbReference>
<dbReference type="Pfam" id="PF00450">
    <property type="entry name" value="Peptidase_S10"/>
    <property type="match status" value="1"/>
</dbReference>
<accession>A0AAV3RDS3</accession>
<gene>
    <name evidence="2" type="ORF">LIER_27072</name>
</gene>
<dbReference type="AlphaFoldDB" id="A0AAV3RDS3"/>
<dbReference type="GO" id="GO:0019748">
    <property type="term" value="P:secondary metabolic process"/>
    <property type="evidence" value="ECO:0007669"/>
    <property type="project" value="TreeGrafter"/>
</dbReference>
<dbReference type="EMBL" id="BAABME010008608">
    <property type="protein sequence ID" value="GAA0173461.1"/>
    <property type="molecule type" value="Genomic_DNA"/>
</dbReference>
<keyword evidence="2" id="KW-0378">Hydrolase</keyword>
<sequence>MVSNLLVIDQPVGTGFSYAKTKESWKSSDTQSASLTYQFLKKWLVAHPEYFMNDLYIGGDSYGGMYATLVLEQVYNGNEFMGELPLNIKGYILGNPHADKFKDFNGRVDYAHHMGLLSDELYESAKSNCEGNYLSNIAGSKLCDHDMQRISQCLDNICMPHILDKCCDVWNNKLAFPSFSHGRDQLLSLGPLNGGWCQAHNFTYSYLWGNDEAVQEALNVRKGTIREWSRCNANIVYRTVGMERTEVYSFDVQSVIPIHRNLTYKHSRALVYR</sequence>
<proteinExistence type="inferred from homology"/>
<dbReference type="GO" id="GO:0004185">
    <property type="term" value="F:serine-type carboxypeptidase activity"/>
    <property type="evidence" value="ECO:0007669"/>
    <property type="project" value="InterPro"/>
</dbReference>
<keyword evidence="2" id="KW-0645">Protease</keyword>
<evidence type="ECO:0000256" key="1">
    <source>
        <dbReference type="ARBA" id="ARBA00009431"/>
    </source>
</evidence>
<comment type="similarity">
    <text evidence="1">Belongs to the peptidase S10 family.</text>
</comment>
<dbReference type="Proteomes" id="UP001454036">
    <property type="component" value="Unassembled WGS sequence"/>
</dbReference>
<dbReference type="Gene3D" id="3.40.50.1820">
    <property type="entry name" value="alpha/beta hydrolase"/>
    <property type="match status" value="1"/>
</dbReference>
<reference evidence="2 3" key="1">
    <citation type="submission" date="2024-01" db="EMBL/GenBank/DDBJ databases">
        <title>The complete chloroplast genome sequence of Lithospermum erythrorhizon: insights into the phylogenetic relationship among Boraginaceae species and the maternal lineages of purple gromwells.</title>
        <authorList>
            <person name="Okada T."/>
            <person name="Watanabe K."/>
        </authorList>
    </citation>
    <scope>NUCLEOTIDE SEQUENCE [LARGE SCALE GENOMIC DNA]</scope>
</reference>
<name>A0AAV3RDS3_LITER</name>
<dbReference type="InterPro" id="IPR029058">
    <property type="entry name" value="AB_hydrolase_fold"/>
</dbReference>
<evidence type="ECO:0000313" key="3">
    <source>
        <dbReference type="Proteomes" id="UP001454036"/>
    </source>
</evidence>
<dbReference type="PANTHER" id="PTHR11802">
    <property type="entry name" value="SERINE PROTEASE FAMILY S10 SERINE CARBOXYPEPTIDASE"/>
    <property type="match status" value="1"/>
</dbReference>
<dbReference type="GO" id="GO:0016747">
    <property type="term" value="F:acyltransferase activity, transferring groups other than amino-acyl groups"/>
    <property type="evidence" value="ECO:0007669"/>
    <property type="project" value="TreeGrafter"/>
</dbReference>
<dbReference type="InterPro" id="IPR001563">
    <property type="entry name" value="Peptidase_S10"/>
</dbReference>
<protein>
    <submittedName>
        <fullName evidence="2">Serine protease</fullName>
    </submittedName>
</protein>
<dbReference type="PANTHER" id="PTHR11802:SF224">
    <property type="entry name" value="SERINE CARBOXYPEPTIDASE-LIKE 7 ISOFORM X1"/>
    <property type="match status" value="1"/>
</dbReference>
<keyword evidence="3" id="KW-1185">Reference proteome</keyword>
<comment type="caution">
    <text evidence="2">The sequence shown here is derived from an EMBL/GenBank/DDBJ whole genome shotgun (WGS) entry which is preliminary data.</text>
</comment>
<dbReference type="SUPFAM" id="SSF53474">
    <property type="entry name" value="alpha/beta-Hydrolases"/>
    <property type="match status" value="1"/>
</dbReference>
<organism evidence="2 3">
    <name type="scientific">Lithospermum erythrorhizon</name>
    <name type="common">Purple gromwell</name>
    <name type="synonym">Lithospermum officinale var. erythrorhizon</name>
    <dbReference type="NCBI Taxonomy" id="34254"/>
    <lineage>
        <taxon>Eukaryota</taxon>
        <taxon>Viridiplantae</taxon>
        <taxon>Streptophyta</taxon>
        <taxon>Embryophyta</taxon>
        <taxon>Tracheophyta</taxon>
        <taxon>Spermatophyta</taxon>
        <taxon>Magnoliopsida</taxon>
        <taxon>eudicotyledons</taxon>
        <taxon>Gunneridae</taxon>
        <taxon>Pentapetalae</taxon>
        <taxon>asterids</taxon>
        <taxon>lamiids</taxon>
        <taxon>Boraginales</taxon>
        <taxon>Boraginaceae</taxon>
        <taxon>Boraginoideae</taxon>
        <taxon>Lithospermeae</taxon>
        <taxon>Lithospermum</taxon>
    </lineage>
</organism>
<evidence type="ECO:0000313" key="2">
    <source>
        <dbReference type="EMBL" id="GAA0173461.1"/>
    </source>
</evidence>